<organism evidence="3 4">
    <name type="scientific">Skeletonema marinoi</name>
    <dbReference type="NCBI Taxonomy" id="267567"/>
    <lineage>
        <taxon>Eukaryota</taxon>
        <taxon>Sar</taxon>
        <taxon>Stramenopiles</taxon>
        <taxon>Ochrophyta</taxon>
        <taxon>Bacillariophyta</taxon>
        <taxon>Coscinodiscophyceae</taxon>
        <taxon>Thalassiosirophycidae</taxon>
        <taxon>Thalassiosirales</taxon>
        <taxon>Skeletonemataceae</taxon>
        <taxon>Skeletonema</taxon>
        <taxon>Skeletonema marinoi-dohrnii complex</taxon>
    </lineage>
</organism>
<dbReference type="Proteomes" id="UP001224775">
    <property type="component" value="Unassembled WGS sequence"/>
</dbReference>
<protein>
    <submittedName>
        <fullName evidence="3">Uncharacterized protein</fullName>
    </submittedName>
</protein>
<evidence type="ECO:0000256" key="2">
    <source>
        <dbReference type="SAM" id="Phobius"/>
    </source>
</evidence>
<dbReference type="AlphaFoldDB" id="A0AAD8XWF0"/>
<keyword evidence="4" id="KW-1185">Reference proteome</keyword>
<proteinExistence type="predicted"/>
<feature type="compositionally biased region" description="Basic residues" evidence="1">
    <location>
        <begin position="1"/>
        <end position="13"/>
    </location>
</feature>
<feature type="compositionally biased region" description="Low complexity" evidence="1">
    <location>
        <begin position="234"/>
        <end position="268"/>
    </location>
</feature>
<feature type="compositionally biased region" description="Low complexity" evidence="1">
    <location>
        <begin position="475"/>
        <end position="490"/>
    </location>
</feature>
<name>A0AAD8XWF0_9STRA</name>
<comment type="caution">
    <text evidence="3">The sequence shown here is derived from an EMBL/GenBank/DDBJ whole genome shotgun (WGS) entry which is preliminary data.</text>
</comment>
<feature type="region of interest" description="Disordered" evidence="1">
    <location>
        <begin position="1"/>
        <end position="100"/>
    </location>
</feature>
<feature type="region of interest" description="Disordered" evidence="1">
    <location>
        <begin position="119"/>
        <end position="269"/>
    </location>
</feature>
<dbReference type="EMBL" id="JATAAI010000035">
    <property type="protein sequence ID" value="KAK1735126.1"/>
    <property type="molecule type" value="Genomic_DNA"/>
</dbReference>
<reference evidence="3" key="1">
    <citation type="submission" date="2023-06" db="EMBL/GenBank/DDBJ databases">
        <title>Survivors Of The Sea: Transcriptome response of Skeletonema marinoi to long-term dormancy.</title>
        <authorList>
            <person name="Pinder M.I.M."/>
            <person name="Kourtchenko O."/>
            <person name="Robertson E.K."/>
            <person name="Larsson T."/>
            <person name="Maumus F."/>
            <person name="Osuna-Cruz C.M."/>
            <person name="Vancaester E."/>
            <person name="Stenow R."/>
            <person name="Vandepoele K."/>
            <person name="Ploug H."/>
            <person name="Bruchert V."/>
            <person name="Godhe A."/>
            <person name="Topel M."/>
        </authorList>
    </citation>
    <scope>NUCLEOTIDE SEQUENCE</scope>
    <source>
        <strain evidence="3">R05AC</strain>
    </source>
</reference>
<dbReference type="PANTHER" id="PTHR16148">
    <property type="entry name" value="NF-KAPPA-B-REPRESSING FACTOR-RELATED"/>
    <property type="match status" value="1"/>
</dbReference>
<feature type="compositionally biased region" description="Low complexity" evidence="1">
    <location>
        <begin position="66"/>
        <end position="80"/>
    </location>
</feature>
<keyword evidence="2" id="KW-0812">Transmembrane</keyword>
<keyword evidence="2" id="KW-1133">Transmembrane helix</keyword>
<feature type="compositionally biased region" description="Basic and acidic residues" evidence="1">
    <location>
        <begin position="159"/>
        <end position="175"/>
    </location>
</feature>
<feature type="region of interest" description="Disordered" evidence="1">
    <location>
        <begin position="461"/>
        <end position="509"/>
    </location>
</feature>
<feature type="compositionally biased region" description="Low complexity" evidence="1">
    <location>
        <begin position="40"/>
        <end position="53"/>
    </location>
</feature>
<keyword evidence="2" id="KW-0472">Membrane</keyword>
<gene>
    <name evidence="3" type="ORF">QTG54_014192</name>
</gene>
<evidence type="ECO:0000313" key="3">
    <source>
        <dbReference type="EMBL" id="KAK1735126.1"/>
    </source>
</evidence>
<evidence type="ECO:0000256" key="1">
    <source>
        <dbReference type="SAM" id="MobiDB-lite"/>
    </source>
</evidence>
<evidence type="ECO:0000313" key="4">
    <source>
        <dbReference type="Proteomes" id="UP001224775"/>
    </source>
</evidence>
<feature type="compositionally biased region" description="Polar residues" evidence="1">
    <location>
        <begin position="461"/>
        <end position="470"/>
    </location>
</feature>
<feature type="transmembrane region" description="Helical" evidence="2">
    <location>
        <begin position="396"/>
        <end position="418"/>
    </location>
</feature>
<feature type="transmembrane region" description="Helical" evidence="2">
    <location>
        <begin position="314"/>
        <end position="331"/>
    </location>
</feature>
<accession>A0AAD8XWF0</accession>
<sequence>MKRLFGLKKKKIKIGGDEDEEQTNDTTTNRHHNKSYSPPSVGSGTINNSGSSSAYDFQQVNDKFPNVNIVNSNNNNNTSSAPSADLPTHQRNNDNDEPIPIGAGYRYALTAYNDTINPALSNEDGMGGGGGTLRSRLKGSGGKNNRSLIPSFQPLVDDSGEHLQRNNNNWKDKKGWSPIPEEPRSTPTSSNTSPDDRNEDEGIITGEKKSSSERVVTFDSSIEEYSGGQQVIIPPSSTRSTHTSQQQSFSPPSNNTTTSSSSQQSQQQHPMMIILQPDAIYEEKYGDAYIDQLPKYLYPSGYQSMRPRSGPWKLSMFIFCLFLWLSVFIVGHCYDRGKQYVIDDDGASNYNYDDANNNGDNNNNNNNAVDDAYLEEVDDDAVLMETRWCGSKLLHFMWMLSVAITVLAMSYCSIIGYVKVRDIAVAAGRSQPAGMFDGGEDGDGGGGGWKSDYYSKVDNVSGSSGATTGENDQESGSNLNNSNNNDQYSSYQAGGDGDRRYEPSIYQSNGMPQFLGGHIYRPTQAAITMTNRP</sequence>
<dbReference type="PANTHER" id="PTHR16148:SF14">
    <property type="entry name" value="MYND-TYPE DOMAIN-CONTAINING PROTEIN"/>
    <property type="match status" value="1"/>
</dbReference>